<evidence type="ECO:0000313" key="5">
    <source>
        <dbReference type="Proteomes" id="UP001494902"/>
    </source>
</evidence>
<dbReference type="Proteomes" id="UP001494902">
    <property type="component" value="Unassembled WGS sequence"/>
</dbReference>
<proteinExistence type="predicted"/>
<dbReference type="Gene3D" id="2.30.110.10">
    <property type="entry name" value="Electron Transport, Fmn-binding Protein, Chain A"/>
    <property type="match status" value="1"/>
</dbReference>
<dbReference type="EMBL" id="JBEDNQ010000002">
    <property type="protein sequence ID" value="MEQ3550225.1"/>
    <property type="molecule type" value="Genomic_DNA"/>
</dbReference>
<dbReference type="PANTHER" id="PTHR35176">
    <property type="entry name" value="HEME OXYGENASE HI_0854-RELATED"/>
    <property type="match status" value="1"/>
</dbReference>
<keyword evidence="1 4" id="KW-0560">Oxidoreductase</keyword>
<comment type="caution">
    <text evidence="4">The sequence shown here is derived from an EMBL/GenBank/DDBJ whole genome shotgun (WGS) entry which is preliminary data.</text>
</comment>
<evidence type="ECO:0000259" key="3">
    <source>
        <dbReference type="Pfam" id="PF01243"/>
    </source>
</evidence>
<dbReference type="InterPro" id="IPR012349">
    <property type="entry name" value="Split_barrel_FMN-bd"/>
</dbReference>
<dbReference type="PANTHER" id="PTHR35176:SF11">
    <property type="entry name" value="PYRIDOXAMINE 5'-PHOSPHATE OXIDASE FAMILY PROTEIN"/>
    <property type="match status" value="1"/>
</dbReference>
<evidence type="ECO:0000256" key="1">
    <source>
        <dbReference type="ARBA" id="ARBA00023002"/>
    </source>
</evidence>
<dbReference type="NCBIfam" id="TIGR03666">
    <property type="entry name" value="Rv2061_F420"/>
    <property type="match status" value="1"/>
</dbReference>
<protein>
    <submittedName>
        <fullName evidence="4">PPOX class F420-dependent oxidoreductase</fullName>
        <ecNumber evidence="4">1.-.-.-</ecNumber>
    </submittedName>
</protein>
<keyword evidence="5" id="KW-1185">Reference proteome</keyword>
<gene>
    <name evidence="4" type="ORF">WIS52_07060</name>
</gene>
<dbReference type="InterPro" id="IPR019965">
    <property type="entry name" value="PPOX_F420-dep_Rv2061_put"/>
</dbReference>
<dbReference type="EC" id="1.-.-.-" evidence="4"/>
<dbReference type="InterPro" id="IPR052019">
    <property type="entry name" value="F420H2_bilvrd_red/Heme_oxyg"/>
</dbReference>
<feature type="region of interest" description="Disordered" evidence="2">
    <location>
        <begin position="52"/>
        <end position="87"/>
    </location>
</feature>
<dbReference type="InterPro" id="IPR011576">
    <property type="entry name" value="Pyridox_Oxase_N"/>
</dbReference>
<sequence>MTSAEWVAMGDAEFVSLTTYRRDGSPVATPMWVALHEGELVFTTPAGSGKVKRLRRDPTVRMSPCSRRGTVAEHAPSVQGAATLDRPGPGVEAALRAKYGWQYTLVLTIERLLARGRRERTIVRVAP</sequence>
<feature type="domain" description="Pyridoxamine 5'-phosphate oxidase N-terminal" evidence="3">
    <location>
        <begin position="11"/>
        <end position="100"/>
    </location>
</feature>
<evidence type="ECO:0000256" key="2">
    <source>
        <dbReference type="SAM" id="MobiDB-lite"/>
    </source>
</evidence>
<dbReference type="Pfam" id="PF01243">
    <property type="entry name" value="PNPOx_N"/>
    <property type="match status" value="1"/>
</dbReference>
<dbReference type="GO" id="GO:0016491">
    <property type="term" value="F:oxidoreductase activity"/>
    <property type="evidence" value="ECO:0007669"/>
    <property type="project" value="UniProtKB-KW"/>
</dbReference>
<reference evidence="4 5" key="1">
    <citation type="submission" date="2024-03" db="EMBL/GenBank/DDBJ databases">
        <title>Draft genome sequence of Pseudonocardia nematodicida JCM 31783.</title>
        <authorList>
            <person name="Butdee W."/>
            <person name="Duangmal K."/>
        </authorList>
    </citation>
    <scope>NUCLEOTIDE SEQUENCE [LARGE SCALE GENOMIC DNA]</scope>
    <source>
        <strain evidence="4 5">JCM 31783</strain>
    </source>
</reference>
<evidence type="ECO:0000313" key="4">
    <source>
        <dbReference type="EMBL" id="MEQ3550225.1"/>
    </source>
</evidence>
<dbReference type="RefSeq" id="WP_349297304.1">
    <property type="nucleotide sequence ID" value="NZ_JBEDNQ010000002.1"/>
</dbReference>
<name>A0ABV1K6W7_9PSEU</name>
<dbReference type="SUPFAM" id="SSF50475">
    <property type="entry name" value="FMN-binding split barrel"/>
    <property type="match status" value="1"/>
</dbReference>
<accession>A0ABV1K6W7</accession>
<organism evidence="4 5">
    <name type="scientific">Pseudonocardia nematodicida</name>
    <dbReference type="NCBI Taxonomy" id="1206997"/>
    <lineage>
        <taxon>Bacteria</taxon>
        <taxon>Bacillati</taxon>
        <taxon>Actinomycetota</taxon>
        <taxon>Actinomycetes</taxon>
        <taxon>Pseudonocardiales</taxon>
        <taxon>Pseudonocardiaceae</taxon>
        <taxon>Pseudonocardia</taxon>
    </lineage>
</organism>